<dbReference type="Proteomes" id="UP000798488">
    <property type="component" value="Unassembled WGS sequence"/>
</dbReference>
<protein>
    <submittedName>
        <fullName evidence="1">Uncharacterized protein</fullName>
    </submittedName>
</protein>
<dbReference type="EMBL" id="LSRS01000005">
    <property type="protein sequence ID" value="KAF1084467.1"/>
    <property type="molecule type" value="Genomic_DNA"/>
</dbReference>
<dbReference type="RefSeq" id="WP_161822550.1">
    <property type="nucleotide sequence ID" value="NZ_LSRS01000005.1"/>
</dbReference>
<reference evidence="1" key="1">
    <citation type="submission" date="2016-02" db="EMBL/GenBank/DDBJ databases">
        <title>Draft Genome Sequence of Sporotomaculum syntrophicum Strain FB, a Syntrophic Benzoate Degrader.</title>
        <authorList>
            <person name="Nobu M.K."/>
            <person name="Narihiro T."/>
            <person name="Qiu Y.-L."/>
            <person name="Ohashi A."/>
            <person name="Liu W.-T."/>
            <person name="Yuji S."/>
        </authorList>
    </citation>
    <scope>NUCLEOTIDE SEQUENCE</scope>
    <source>
        <strain evidence="1">FB</strain>
    </source>
</reference>
<comment type="caution">
    <text evidence="1">The sequence shown here is derived from an EMBL/GenBank/DDBJ whole genome shotgun (WGS) entry which is preliminary data.</text>
</comment>
<keyword evidence="2" id="KW-1185">Reference proteome</keyword>
<name>A0A9D2WN09_9FIRM</name>
<evidence type="ECO:0000313" key="1">
    <source>
        <dbReference type="EMBL" id="KAF1084467.1"/>
    </source>
</evidence>
<dbReference type="OrthoDB" id="1808643at2"/>
<evidence type="ECO:0000313" key="2">
    <source>
        <dbReference type="Proteomes" id="UP000798488"/>
    </source>
</evidence>
<dbReference type="AlphaFoldDB" id="A0A9D2WN09"/>
<sequence>MSYQIETKVNKDLSIDPSYIVHYRVTRNGTFVGDGIVEYNRQAVSNDLYVSDNIPPEVGKQLQQQITAAVQHYINQLNQ</sequence>
<organism evidence="1 2">
    <name type="scientific">Sporotomaculum syntrophicum</name>
    <dbReference type="NCBI Taxonomy" id="182264"/>
    <lineage>
        <taxon>Bacteria</taxon>
        <taxon>Bacillati</taxon>
        <taxon>Bacillota</taxon>
        <taxon>Clostridia</taxon>
        <taxon>Eubacteriales</taxon>
        <taxon>Desulfallaceae</taxon>
        <taxon>Sporotomaculum</taxon>
    </lineage>
</organism>
<proteinExistence type="predicted"/>
<accession>A0A9D2WN09</accession>
<gene>
    <name evidence="1" type="ORF">SPSYN_02245</name>
</gene>